<dbReference type="Gene3D" id="2.60.120.10">
    <property type="entry name" value="Jelly Rolls"/>
    <property type="match status" value="1"/>
</dbReference>
<accession>A0A1Q9EUR8</accession>
<proteinExistence type="predicted"/>
<evidence type="ECO:0000313" key="3">
    <source>
        <dbReference type="EMBL" id="OLQ11168.1"/>
    </source>
</evidence>
<keyword evidence="4" id="KW-1185">Reference proteome</keyword>
<dbReference type="CDD" id="cd00038">
    <property type="entry name" value="CAP_ED"/>
    <property type="match status" value="1"/>
</dbReference>
<name>A0A1Q9EUR8_SYMMI</name>
<dbReference type="InterPro" id="IPR000595">
    <property type="entry name" value="cNMP-bd_dom"/>
</dbReference>
<dbReference type="EMBL" id="LSRX01000064">
    <property type="protein sequence ID" value="OLQ11168.1"/>
    <property type="molecule type" value="Genomic_DNA"/>
</dbReference>
<dbReference type="Proteomes" id="UP000186817">
    <property type="component" value="Unassembled WGS sequence"/>
</dbReference>
<gene>
    <name evidence="3" type="ORF">AK812_SmicGene5025</name>
</gene>
<feature type="compositionally biased region" description="Basic and acidic residues" evidence="1">
    <location>
        <begin position="1"/>
        <end position="13"/>
    </location>
</feature>
<dbReference type="AlphaFoldDB" id="A0A1Q9EUR8"/>
<dbReference type="InterPro" id="IPR014710">
    <property type="entry name" value="RmlC-like_jellyroll"/>
</dbReference>
<dbReference type="PROSITE" id="PS50042">
    <property type="entry name" value="CNMP_BINDING_3"/>
    <property type="match status" value="1"/>
</dbReference>
<dbReference type="SUPFAM" id="SSF51206">
    <property type="entry name" value="cAMP-binding domain-like"/>
    <property type="match status" value="1"/>
</dbReference>
<organism evidence="3 4">
    <name type="scientific">Symbiodinium microadriaticum</name>
    <name type="common">Dinoflagellate</name>
    <name type="synonym">Zooxanthella microadriatica</name>
    <dbReference type="NCBI Taxonomy" id="2951"/>
    <lineage>
        <taxon>Eukaryota</taxon>
        <taxon>Sar</taxon>
        <taxon>Alveolata</taxon>
        <taxon>Dinophyceae</taxon>
        <taxon>Suessiales</taxon>
        <taxon>Symbiodiniaceae</taxon>
        <taxon>Symbiodinium</taxon>
    </lineage>
</organism>
<feature type="domain" description="Cyclic nucleotide-binding" evidence="2">
    <location>
        <begin position="81"/>
        <end position="128"/>
    </location>
</feature>
<protein>
    <recommendedName>
        <fullName evidence="2">Cyclic nucleotide-binding domain-containing protein</fullName>
    </recommendedName>
</protein>
<dbReference type="InterPro" id="IPR018490">
    <property type="entry name" value="cNMP-bd_dom_sf"/>
</dbReference>
<feature type="region of interest" description="Disordered" evidence="1">
    <location>
        <begin position="1"/>
        <end position="45"/>
    </location>
</feature>
<evidence type="ECO:0000313" key="4">
    <source>
        <dbReference type="Proteomes" id="UP000186817"/>
    </source>
</evidence>
<evidence type="ECO:0000259" key="2">
    <source>
        <dbReference type="PROSITE" id="PS50042"/>
    </source>
</evidence>
<sequence>MAESAGHDVHSEMEDPTSAMVPAIDGRSSAGTEDDPEDELRGRTTIRSKALRDILLKPVAERSREEVDEVFHAVDKLQVAFLANLDKDVKRAICRRLKWEEFEKDSLIFDYGAEGDKLYLIWSGTVELKVPKERAEGSTMLHWAPEQR</sequence>
<comment type="caution">
    <text evidence="3">The sequence shown here is derived from an EMBL/GenBank/DDBJ whole genome shotgun (WGS) entry which is preliminary data.</text>
</comment>
<dbReference type="OrthoDB" id="21144at2759"/>
<evidence type="ECO:0000256" key="1">
    <source>
        <dbReference type="SAM" id="MobiDB-lite"/>
    </source>
</evidence>
<reference evidence="3 4" key="1">
    <citation type="submission" date="2016-02" db="EMBL/GenBank/DDBJ databases">
        <title>Genome analysis of coral dinoflagellate symbionts highlights evolutionary adaptations to a symbiotic lifestyle.</title>
        <authorList>
            <person name="Aranda M."/>
            <person name="Li Y."/>
            <person name="Liew Y.J."/>
            <person name="Baumgarten S."/>
            <person name="Simakov O."/>
            <person name="Wilson M."/>
            <person name="Piel J."/>
            <person name="Ashoor H."/>
            <person name="Bougouffa S."/>
            <person name="Bajic V.B."/>
            <person name="Ryu T."/>
            <person name="Ravasi T."/>
            <person name="Bayer T."/>
            <person name="Micklem G."/>
            <person name="Kim H."/>
            <person name="Bhak J."/>
            <person name="Lajeunesse T.C."/>
            <person name="Voolstra C.R."/>
        </authorList>
    </citation>
    <scope>NUCLEOTIDE SEQUENCE [LARGE SCALE GENOMIC DNA]</scope>
    <source>
        <strain evidence="3 4">CCMP2467</strain>
    </source>
</reference>